<accession>A0ABP6T661</accession>
<comment type="caution">
    <text evidence="3">The sequence shown here is derived from an EMBL/GenBank/DDBJ whole genome shotgun (WGS) entry which is preliminary data.</text>
</comment>
<sequence>MSGPAFSDDQRRDLGVFLGRVVRLDSGALVRLRPSGTEYLTFWTQLPFDVLAARTVPGTWPDDVTVAAAALLDATSLAPVGAGGAATLELPPRCDAAWRGSLPPERGWQPLDTVPADVVRRLITAGEQAFRAAGSRAAGEALLDHETLRVRGEEAGAPETAVPFRLLMALARMAFLGEQPVSVAVAGPWLRLTATHGTVYRRRATALLVH</sequence>
<organism evidence="3 4">
    <name type="scientific">Cryptosporangium minutisporangium</name>
    <dbReference type="NCBI Taxonomy" id="113569"/>
    <lineage>
        <taxon>Bacteria</taxon>
        <taxon>Bacillati</taxon>
        <taxon>Actinomycetota</taxon>
        <taxon>Actinomycetes</taxon>
        <taxon>Cryptosporangiales</taxon>
        <taxon>Cryptosporangiaceae</taxon>
        <taxon>Cryptosporangium</taxon>
    </lineage>
</organism>
<name>A0ABP6T661_9ACTN</name>
<dbReference type="InterPro" id="IPR058498">
    <property type="entry name" value="DUF8185"/>
</dbReference>
<protein>
    <submittedName>
        <fullName evidence="3">Uncharacterized protein</fullName>
    </submittedName>
</protein>
<evidence type="ECO:0000313" key="4">
    <source>
        <dbReference type="Proteomes" id="UP001501676"/>
    </source>
</evidence>
<feature type="domain" description="DUF8185" evidence="2">
    <location>
        <begin position="103"/>
        <end position="205"/>
    </location>
</feature>
<evidence type="ECO:0000259" key="2">
    <source>
        <dbReference type="Pfam" id="PF26572"/>
    </source>
</evidence>
<dbReference type="RefSeq" id="WP_345731558.1">
    <property type="nucleotide sequence ID" value="NZ_BAAAYN010000043.1"/>
</dbReference>
<evidence type="ECO:0000313" key="3">
    <source>
        <dbReference type="EMBL" id="GAA3393551.1"/>
    </source>
</evidence>
<dbReference type="Pfam" id="PF26572">
    <property type="entry name" value="DUF8185"/>
    <property type="match status" value="1"/>
</dbReference>
<dbReference type="InterPro" id="IPR058323">
    <property type="entry name" value="DUF8010"/>
</dbReference>
<dbReference type="Proteomes" id="UP001501676">
    <property type="component" value="Unassembled WGS sequence"/>
</dbReference>
<keyword evidence="4" id="KW-1185">Reference proteome</keyword>
<reference evidence="4" key="1">
    <citation type="journal article" date="2019" name="Int. J. Syst. Evol. Microbiol.">
        <title>The Global Catalogue of Microorganisms (GCM) 10K type strain sequencing project: providing services to taxonomists for standard genome sequencing and annotation.</title>
        <authorList>
            <consortium name="The Broad Institute Genomics Platform"/>
            <consortium name="The Broad Institute Genome Sequencing Center for Infectious Disease"/>
            <person name="Wu L."/>
            <person name="Ma J."/>
        </authorList>
    </citation>
    <scope>NUCLEOTIDE SEQUENCE [LARGE SCALE GENOMIC DNA]</scope>
    <source>
        <strain evidence="4">JCM 9458</strain>
    </source>
</reference>
<proteinExistence type="predicted"/>
<feature type="domain" description="DUF8010" evidence="1">
    <location>
        <begin position="9"/>
        <end position="100"/>
    </location>
</feature>
<dbReference type="Pfam" id="PF26035">
    <property type="entry name" value="DUF8010"/>
    <property type="match status" value="1"/>
</dbReference>
<gene>
    <name evidence="3" type="ORF">GCM10020369_59520</name>
</gene>
<evidence type="ECO:0000259" key="1">
    <source>
        <dbReference type="Pfam" id="PF26035"/>
    </source>
</evidence>
<dbReference type="EMBL" id="BAAAYN010000043">
    <property type="protein sequence ID" value="GAA3393551.1"/>
    <property type="molecule type" value="Genomic_DNA"/>
</dbReference>